<evidence type="ECO:0000256" key="3">
    <source>
        <dbReference type="ARBA" id="ARBA00022553"/>
    </source>
</evidence>
<dbReference type="Gene3D" id="3.30.565.10">
    <property type="entry name" value="Histidine kinase-like ATPase, C-terminal domain"/>
    <property type="match status" value="1"/>
</dbReference>
<keyword evidence="5" id="KW-0547">Nucleotide-binding</keyword>
<dbReference type="PRINTS" id="PR00344">
    <property type="entry name" value="BCTRLSENSOR"/>
</dbReference>
<feature type="domain" description="Histidine kinase" evidence="9">
    <location>
        <begin position="234"/>
        <end position="449"/>
    </location>
</feature>
<dbReference type="InterPro" id="IPR004358">
    <property type="entry name" value="Sig_transdc_His_kin-like_C"/>
</dbReference>
<dbReference type="InterPro" id="IPR003594">
    <property type="entry name" value="HATPase_dom"/>
</dbReference>
<dbReference type="PANTHER" id="PTHR43065">
    <property type="entry name" value="SENSOR HISTIDINE KINASE"/>
    <property type="match status" value="1"/>
</dbReference>
<keyword evidence="8" id="KW-0902">Two-component regulatory system</keyword>
<proteinExistence type="predicted"/>
<evidence type="ECO:0000313" key="10">
    <source>
        <dbReference type="EMBL" id="OWR02676.1"/>
    </source>
</evidence>
<comment type="caution">
    <text evidence="10">The sequence shown here is derived from an EMBL/GenBank/DDBJ whole genome shotgun (WGS) entry which is preliminary data.</text>
</comment>
<protein>
    <recommendedName>
        <fullName evidence="2">histidine kinase</fullName>
        <ecNumber evidence="2">2.7.13.3</ecNumber>
    </recommendedName>
</protein>
<accession>A0A254N3F8</accession>
<dbReference type="Gene3D" id="1.10.287.130">
    <property type="match status" value="1"/>
</dbReference>
<dbReference type="SMART" id="SM00388">
    <property type="entry name" value="HisKA"/>
    <property type="match status" value="1"/>
</dbReference>
<evidence type="ECO:0000313" key="11">
    <source>
        <dbReference type="Proteomes" id="UP000197446"/>
    </source>
</evidence>
<keyword evidence="6" id="KW-0418">Kinase</keyword>
<gene>
    <name evidence="10" type="ORF">CDO81_17755</name>
</gene>
<evidence type="ECO:0000256" key="6">
    <source>
        <dbReference type="ARBA" id="ARBA00022777"/>
    </source>
</evidence>
<dbReference type="InterPro" id="IPR003661">
    <property type="entry name" value="HisK_dim/P_dom"/>
</dbReference>
<keyword evidence="11" id="KW-1185">Reference proteome</keyword>
<evidence type="ECO:0000256" key="8">
    <source>
        <dbReference type="ARBA" id="ARBA00023012"/>
    </source>
</evidence>
<dbReference type="GO" id="GO:0000155">
    <property type="term" value="F:phosphorelay sensor kinase activity"/>
    <property type="evidence" value="ECO:0007669"/>
    <property type="project" value="InterPro"/>
</dbReference>
<dbReference type="Proteomes" id="UP000197446">
    <property type="component" value="Unassembled WGS sequence"/>
</dbReference>
<dbReference type="GO" id="GO:0005524">
    <property type="term" value="F:ATP binding"/>
    <property type="evidence" value="ECO:0007669"/>
    <property type="project" value="UniProtKB-KW"/>
</dbReference>
<keyword evidence="3" id="KW-0597">Phosphoprotein</keyword>
<dbReference type="PANTHER" id="PTHR43065:SF10">
    <property type="entry name" value="PEROXIDE STRESS-ACTIVATED HISTIDINE KINASE MAK3"/>
    <property type="match status" value="1"/>
</dbReference>
<dbReference type="EC" id="2.7.13.3" evidence="2"/>
<organism evidence="10 11">
    <name type="scientific">Roseateles puraquae</name>
    <dbReference type="NCBI Taxonomy" id="431059"/>
    <lineage>
        <taxon>Bacteria</taxon>
        <taxon>Pseudomonadati</taxon>
        <taxon>Pseudomonadota</taxon>
        <taxon>Betaproteobacteria</taxon>
        <taxon>Burkholderiales</taxon>
        <taxon>Sphaerotilaceae</taxon>
        <taxon>Roseateles</taxon>
    </lineage>
</organism>
<dbReference type="EMBL" id="NISI01000007">
    <property type="protein sequence ID" value="OWR02676.1"/>
    <property type="molecule type" value="Genomic_DNA"/>
</dbReference>
<evidence type="ECO:0000256" key="4">
    <source>
        <dbReference type="ARBA" id="ARBA00022679"/>
    </source>
</evidence>
<keyword evidence="4" id="KW-0808">Transferase</keyword>
<dbReference type="SMART" id="SM00387">
    <property type="entry name" value="HATPase_c"/>
    <property type="match status" value="1"/>
</dbReference>
<dbReference type="AlphaFoldDB" id="A0A254N3F8"/>
<evidence type="ECO:0000256" key="7">
    <source>
        <dbReference type="ARBA" id="ARBA00022840"/>
    </source>
</evidence>
<dbReference type="PROSITE" id="PS50109">
    <property type="entry name" value="HIS_KIN"/>
    <property type="match status" value="1"/>
</dbReference>
<comment type="catalytic activity">
    <reaction evidence="1">
        <text>ATP + protein L-histidine = ADP + protein N-phospho-L-histidine.</text>
        <dbReference type="EC" id="2.7.13.3"/>
    </reaction>
</comment>
<evidence type="ECO:0000256" key="5">
    <source>
        <dbReference type="ARBA" id="ARBA00022741"/>
    </source>
</evidence>
<evidence type="ECO:0000256" key="1">
    <source>
        <dbReference type="ARBA" id="ARBA00000085"/>
    </source>
</evidence>
<keyword evidence="7" id="KW-0067">ATP-binding</keyword>
<dbReference type="Pfam" id="PF02518">
    <property type="entry name" value="HATPase_c"/>
    <property type="match status" value="1"/>
</dbReference>
<name>A0A254N3F8_9BURK</name>
<dbReference type="SUPFAM" id="SSF55874">
    <property type="entry name" value="ATPase domain of HSP90 chaperone/DNA topoisomerase II/histidine kinase"/>
    <property type="match status" value="1"/>
</dbReference>
<sequence>MAVAALARAMACRPPRQPGALVGGAARPRAAGATPHAARAGCEWADAGRARPGQLRAAPGRRGAGHRALDCRARAGAGGAQPARAARHPTFCDLAAVQPDPVADGGPMNRIDADLLHALGELDEALAVLDGDTLVALNAPMQALVPGEPGQASADWAASVLGLATALEAPLGARQRCGVSGEYLAQRVALDARHVLLRLTDERARLHHLQRQLDDREGLLFTSRSLTVSEMGSVLAHELNQPIGATANLLRGLKLRLSRRHPDSTDELAALDKAVQQVTYASQIIGRVREYTQSRQPKTEPLDLVELVHQSLGLLDWDLQREAVQLHLRLPLAPVMVQGDAVMLQQVLINLLRNALDALRLDRPAEPVIEIELQADGPRAELRVADNGPGITPQTEARLFLPFSSTKPNGMGLGLSICRSLIEMHQGRLWFSRRDMGGCCFHFALPLPVAAPQPTLEKTT</sequence>
<evidence type="ECO:0000256" key="2">
    <source>
        <dbReference type="ARBA" id="ARBA00012438"/>
    </source>
</evidence>
<dbReference type="InterPro" id="IPR005467">
    <property type="entry name" value="His_kinase_dom"/>
</dbReference>
<dbReference type="InterPro" id="IPR036890">
    <property type="entry name" value="HATPase_C_sf"/>
</dbReference>
<reference evidence="10 11" key="1">
    <citation type="journal article" date="2007" name="Int. J. Syst. Evol. Microbiol.">
        <title>Description of Pelomonas aquatica sp. nov. and Pelomonas puraquae sp. nov., isolated from industrial and haemodialysis water.</title>
        <authorList>
            <person name="Gomila M."/>
            <person name="Bowien B."/>
            <person name="Falsen E."/>
            <person name="Moore E.R."/>
            <person name="Lalucat J."/>
        </authorList>
    </citation>
    <scope>NUCLEOTIDE SEQUENCE [LARGE SCALE GENOMIC DNA]</scope>
    <source>
        <strain evidence="10 11">CCUG 52769</strain>
    </source>
</reference>
<evidence type="ECO:0000259" key="9">
    <source>
        <dbReference type="PROSITE" id="PS50109"/>
    </source>
</evidence>